<evidence type="ECO:0000313" key="3">
    <source>
        <dbReference type="EMBL" id="AMW35395.1"/>
    </source>
</evidence>
<sequence>MNTIAWKQKVARRFNDAATTYDTAAAIQRNIATTLAENLKATNLPSHPVVLEVGCGTGFLTEQLAPILRPALWQATDVAPSMVQACLRRMQPHAINVNGRCMDGEWPDLPPQSVDLVVSNMTAQWFSDCPVALQRLYSLLRPGGVLAITLPGSQTFAEWRSLCSQAGVQAPAPLGPNQDTLAMNLPHAHISAHSVPMSCANLFEFLNHLRHTGARTAPQQAVPMTVSQMRRLMRITQGHPLTMTYEILTVIWSRP</sequence>
<dbReference type="GO" id="GO:0016740">
    <property type="term" value="F:transferase activity"/>
    <property type="evidence" value="ECO:0007669"/>
    <property type="project" value="UniProtKB-KW"/>
</dbReference>
<gene>
    <name evidence="3" type="ORF">AY555_09625</name>
</gene>
<proteinExistence type="predicted"/>
<accession>A0A143DF76</accession>
<dbReference type="EMBL" id="CP014525">
    <property type="protein sequence ID" value="AMW35395.1"/>
    <property type="molecule type" value="Genomic_DNA"/>
</dbReference>
<reference evidence="3 4" key="1">
    <citation type="submission" date="2016-02" db="EMBL/GenBank/DDBJ databases">
        <title>Complete Genome of H5569, the type strain of the newly described species Haematospirillium jordaniae.</title>
        <authorList>
            <person name="Nicholson A.C."/>
            <person name="Humrighouse B.W."/>
            <person name="Loparov V."/>
            <person name="McQuiston J.R."/>
        </authorList>
    </citation>
    <scope>NUCLEOTIDE SEQUENCE [LARGE SCALE GENOMIC DNA]</scope>
    <source>
        <strain evidence="3 4">H5569</strain>
    </source>
</reference>
<name>A0A143DF76_9PROT</name>
<dbReference type="Proteomes" id="UP000076066">
    <property type="component" value="Chromosome"/>
</dbReference>
<dbReference type="STRING" id="1549855.AY555_09625"/>
<dbReference type="OrthoDB" id="9802097at2"/>
<dbReference type="GeneID" id="53317412"/>
<organism evidence="3 4">
    <name type="scientific">Haematospirillum jordaniae</name>
    <dbReference type="NCBI Taxonomy" id="1549855"/>
    <lineage>
        <taxon>Bacteria</taxon>
        <taxon>Pseudomonadati</taxon>
        <taxon>Pseudomonadota</taxon>
        <taxon>Alphaproteobacteria</taxon>
        <taxon>Rhodospirillales</taxon>
        <taxon>Novispirillaceae</taxon>
        <taxon>Haematospirillum</taxon>
    </lineage>
</organism>
<dbReference type="Gene3D" id="3.40.50.150">
    <property type="entry name" value="Vaccinia Virus protein VP39"/>
    <property type="match status" value="1"/>
</dbReference>
<dbReference type="AlphaFoldDB" id="A0A143DF76"/>
<dbReference type="InterPro" id="IPR029063">
    <property type="entry name" value="SAM-dependent_MTases_sf"/>
</dbReference>
<dbReference type="SUPFAM" id="SSF53335">
    <property type="entry name" value="S-adenosyl-L-methionine-dependent methyltransferases"/>
    <property type="match status" value="1"/>
</dbReference>
<dbReference type="InterPro" id="IPR041698">
    <property type="entry name" value="Methyltransf_25"/>
</dbReference>
<evidence type="ECO:0000313" key="4">
    <source>
        <dbReference type="Proteomes" id="UP000076066"/>
    </source>
</evidence>
<dbReference type="RefSeq" id="WP_066136121.1">
    <property type="nucleotide sequence ID" value="NZ_CP014525.1"/>
</dbReference>
<dbReference type="KEGG" id="hjo:AY555_09625"/>
<evidence type="ECO:0000259" key="2">
    <source>
        <dbReference type="Pfam" id="PF13649"/>
    </source>
</evidence>
<dbReference type="CDD" id="cd02440">
    <property type="entry name" value="AdoMet_MTases"/>
    <property type="match status" value="1"/>
</dbReference>
<protein>
    <recommendedName>
        <fullName evidence="2">Methyltransferase domain-containing protein</fullName>
    </recommendedName>
</protein>
<feature type="domain" description="Methyltransferase" evidence="2">
    <location>
        <begin position="50"/>
        <end position="144"/>
    </location>
</feature>
<keyword evidence="1" id="KW-0808">Transferase</keyword>
<dbReference type="PANTHER" id="PTHR43861">
    <property type="entry name" value="TRANS-ACONITATE 2-METHYLTRANSFERASE-RELATED"/>
    <property type="match status" value="1"/>
</dbReference>
<dbReference type="Pfam" id="PF13649">
    <property type="entry name" value="Methyltransf_25"/>
    <property type="match status" value="1"/>
</dbReference>
<evidence type="ECO:0000256" key="1">
    <source>
        <dbReference type="ARBA" id="ARBA00022679"/>
    </source>
</evidence>
<keyword evidence="4" id="KW-1185">Reference proteome</keyword>